<evidence type="ECO:0000313" key="2">
    <source>
        <dbReference type="Proteomes" id="UP000276133"/>
    </source>
</evidence>
<comment type="caution">
    <text evidence="1">The sequence shown here is derived from an EMBL/GenBank/DDBJ whole genome shotgun (WGS) entry which is preliminary data.</text>
</comment>
<gene>
    <name evidence="1" type="ORF">BpHYR1_049548</name>
</gene>
<accession>A0A3M7SBF9</accession>
<organism evidence="1 2">
    <name type="scientific">Brachionus plicatilis</name>
    <name type="common">Marine rotifer</name>
    <name type="synonym">Brachionus muelleri</name>
    <dbReference type="NCBI Taxonomy" id="10195"/>
    <lineage>
        <taxon>Eukaryota</taxon>
        <taxon>Metazoa</taxon>
        <taxon>Spiralia</taxon>
        <taxon>Gnathifera</taxon>
        <taxon>Rotifera</taxon>
        <taxon>Eurotatoria</taxon>
        <taxon>Monogononta</taxon>
        <taxon>Pseudotrocha</taxon>
        <taxon>Ploima</taxon>
        <taxon>Brachionidae</taxon>
        <taxon>Brachionus</taxon>
    </lineage>
</organism>
<proteinExistence type="predicted"/>
<protein>
    <submittedName>
        <fullName evidence="1">Uncharacterized protein</fullName>
    </submittedName>
</protein>
<dbReference type="Proteomes" id="UP000276133">
    <property type="component" value="Unassembled WGS sequence"/>
</dbReference>
<reference evidence="1 2" key="1">
    <citation type="journal article" date="2018" name="Sci. Rep.">
        <title>Genomic signatures of local adaptation to the degree of environmental predictability in rotifers.</title>
        <authorList>
            <person name="Franch-Gras L."/>
            <person name="Hahn C."/>
            <person name="Garcia-Roger E.M."/>
            <person name="Carmona M.J."/>
            <person name="Serra M."/>
            <person name="Gomez A."/>
        </authorList>
    </citation>
    <scope>NUCLEOTIDE SEQUENCE [LARGE SCALE GENOMIC DNA]</scope>
    <source>
        <strain evidence="1">HYR1</strain>
    </source>
</reference>
<dbReference type="EMBL" id="REGN01001733">
    <property type="protein sequence ID" value="RNA32870.1"/>
    <property type="molecule type" value="Genomic_DNA"/>
</dbReference>
<evidence type="ECO:0000313" key="1">
    <source>
        <dbReference type="EMBL" id="RNA32870.1"/>
    </source>
</evidence>
<name>A0A3M7SBF9_BRAPC</name>
<keyword evidence="2" id="KW-1185">Reference proteome</keyword>
<sequence>MLQHSHFYNLSLINTKDGFESRYIKYPTQLLFAFLGSILTDSGSKACCAASNEDVCLRIDFGLRNKL</sequence>
<dbReference type="AlphaFoldDB" id="A0A3M7SBF9"/>